<evidence type="ECO:0000313" key="5">
    <source>
        <dbReference type="Proteomes" id="UP001597119"/>
    </source>
</evidence>
<dbReference type="Gene3D" id="3.10.580.10">
    <property type="entry name" value="CBS-domain"/>
    <property type="match status" value="1"/>
</dbReference>
<evidence type="ECO:0000259" key="3">
    <source>
        <dbReference type="PROSITE" id="PS51371"/>
    </source>
</evidence>
<dbReference type="EMBL" id="JBHUDJ010000002">
    <property type="protein sequence ID" value="MFD1586641.1"/>
    <property type="molecule type" value="Genomic_DNA"/>
</dbReference>
<protein>
    <submittedName>
        <fullName evidence="4">Cyclic nucleotide-binding/CBS domain-containing protein</fullName>
    </submittedName>
</protein>
<sequence length="125" mass="13386">MNSTEQIRVEDLMTTPIETISEDVTLVQAATEMREKGMSALLVTSAPPSIITSTDILDAVAEGKDTSELDVTDVMTESVETVPPGLPINEAAQMMTTFGISHLPVVEDDYIGMVSSTDITSHLSQ</sequence>
<dbReference type="PANTHER" id="PTHR43080:SF2">
    <property type="entry name" value="CBS DOMAIN-CONTAINING PROTEIN"/>
    <property type="match status" value="1"/>
</dbReference>
<dbReference type="AlphaFoldDB" id="A0ABD6C8Z3"/>
<dbReference type="Pfam" id="PF00571">
    <property type="entry name" value="CBS"/>
    <property type="match status" value="2"/>
</dbReference>
<dbReference type="InterPro" id="IPR046342">
    <property type="entry name" value="CBS_dom_sf"/>
</dbReference>
<dbReference type="InterPro" id="IPR051257">
    <property type="entry name" value="Diverse_CBS-Domain"/>
</dbReference>
<feature type="domain" description="CBS" evidence="3">
    <location>
        <begin position="13"/>
        <end position="66"/>
    </location>
</feature>
<dbReference type="PROSITE" id="PS51371">
    <property type="entry name" value="CBS"/>
    <property type="match status" value="2"/>
</dbReference>
<dbReference type="SMART" id="SM00116">
    <property type="entry name" value="CBS"/>
    <property type="match status" value="2"/>
</dbReference>
<dbReference type="SUPFAM" id="SSF54631">
    <property type="entry name" value="CBS-domain pair"/>
    <property type="match status" value="1"/>
</dbReference>
<proteinExistence type="predicted"/>
<dbReference type="RefSeq" id="WP_247379287.1">
    <property type="nucleotide sequence ID" value="NZ_JALLGV010000007.1"/>
</dbReference>
<dbReference type="Proteomes" id="UP001597119">
    <property type="component" value="Unassembled WGS sequence"/>
</dbReference>
<organism evidence="4 5">
    <name type="scientific">Halorientalis brevis</name>
    <dbReference type="NCBI Taxonomy" id="1126241"/>
    <lineage>
        <taxon>Archaea</taxon>
        <taxon>Methanobacteriati</taxon>
        <taxon>Methanobacteriota</taxon>
        <taxon>Stenosarchaea group</taxon>
        <taxon>Halobacteria</taxon>
        <taxon>Halobacteriales</taxon>
        <taxon>Haloarculaceae</taxon>
        <taxon>Halorientalis</taxon>
    </lineage>
</organism>
<gene>
    <name evidence="4" type="ORF">ACFR9U_06575</name>
</gene>
<evidence type="ECO:0000313" key="4">
    <source>
        <dbReference type="EMBL" id="MFD1586641.1"/>
    </source>
</evidence>
<comment type="caution">
    <text evidence="4">The sequence shown here is derived from an EMBL/GenBank/DDBJ whole genome shotgun (WGS) entry which is preliminary data.</text>
</comment>
<evidence type="ECO:0000256" key="2">
    <source>
        <dbReference type="PROSITE-ProRule" id="PRU00703"/>
    </source>
</evidence>
<dbReference type="InterPro" id="IPR000644">
    <property type="entry name" value="CBS_dom"/>
</dbReference>
<keyword evidence="5" id="KW-1185">Reference proteome</keyword>
<dbReference type="PANTHER" id="PTHR43080">
    <property type="entry name" value="CBS DOMAIN-CONTAINING PROTEIN CBSX3, MITOCHONDRIAL"/>
    <property type="match status" value="1"/>
</dbReference>
<evidence type="ECO:0000256" key="1">
    <source>
        <dbReference type="ARBA" id="ARBA00023122"/>
    </source>
</evidence>
<feature type="domain" description="CBS" evidence="3">
    <location>
        <begin position="75"/>
        <end position="125"/>
    </location>
</feature>
<accession>A0ABD6C8Z3</accession>
<keyword evidence="1 2" id="KW-0129">CBS domain</keyword>
<name>A0ABD6C8Z3_9EURY</name>
<reference evidence="4 5" key="1">
    <citation type="journal article" date="2019" name="Int. J. Syst. Evol. Microbiol.">
        <title>The Global Catalogue of Microorganisms (GCM) 10K type strain sequencing project: providing services to taxonomists for standard genome sequencing and annotation.</title>
        <authorList>
            <consortium name="The Broad Institute Genomics Platform"/>
            <consortium name="The Broad Institute Genome Sequencing Center for Infectious Disease"/>
            <person name="Wu L."/>
            <person name="Ma J."/>
        </authorList>
    </citation>
    <scope>NUCLEOTIDE SEQUENCE [LARGE SCALE GENOMIC DNA]</scope>
    <source>
        <strain evidence="4 5">CGMCC 1.12125</strain>
    </source>
</reference>